<dbReference type="Proteomes" id="UP001153709">
    <property type="component" value="Chromosome 5"/>
</dbReference>
<dbReference type="AlphaFoldDB" id="A0A9N9T1Y1"/>
<dbReference type="Pfam" id="PF03372">
    <property type="entry name" value="Exo_endo_phos"/>
    <property type="match status" value="1"/>
</dbReference>
<dbReference type="Pfam" id="PF00078">
    <property type="entry name" value="RVT_1"/>
    <property type="match status" value="1"/>
</dbReference>
<proteinExistence type="predicted"/>
<evidence type="ECO:0000313" key="3">
    <source>
        <dbReference type="EMBL" id="CAG9834899.1"/>
    </source>
</evidence>
<dbReference type="InterPro" id="IPR036691">
    <property type="entry name" value="Endo/exonu/phosph_ase_sf"/>
</dbReference>
<dbReference type="PANTHER" id="PTHR47027:SF8">
    <property type="entry name" value="RIBONUCLEASE H"/>
    <property type="match status" value="1"/>
</dbReference>
<evidence type="ECO:0000259" key="2">
    <source>
        <dbReference type="PROSITE" id="PS50878"/>
    </source>
</evidence>
<dbReference type="PROSITE" id="PS50878">
    <property type="entry name" value="RT_POL"/>
    <property type="match status" value="1"/>
</dbReference>
<feature type="compositionally biased region" description="Polar residues" evidence="1">
    <location>
        <begin position="12"/>
        <end position="23"/>
    </location>
</feature>
<dbReference type="GO" id="GO:0003824">
    <property type="term" value="F:catalytic activity"/>
    <property type="evidence" value="ECO:0007669"/>
    <property type="project" value="InterPro"/>
</dbReference>
<name>A0A9N9T1Y1_DIABA</name>
<sequence>MKMTSKHISMPSDPTSNWRQSASGADGVKWATGHDVVRNQARHGNSESGINIKIWSTLKIGTWNVRGLLEPGKLDVVENEIHNYAIVGLSETHWKNKGHFTSKNGNDIYFSGNDNESRNGVAVIVNNAFKTSVKEYITVSDRIIVVRMNASPVNLNVVQTYAPTSEAHDEEIETFYSTLEQTLRKLPNREITAVVGDFNAKIGVTTEDHYLRETVGLYGLGQRNDRGERLLHFCIDNNLFVTNTGFQHHPRRLYTWISPGNRYRNQIDFILVKTRWRSAVKDVKTYPGKDCNSDHQFLSAEFRMKLRNSPKTGNTTTKWHLRYNDPYKKAAMQKLCDLKQSLNPDESSNSLWTKTKSILHNAAKNIKSDREERRKQWITDSTWTKIQERKCLKATGLNSESDKEAYKALNGQIKRLCKKDKNTHLNKICMEIEGHKTKTETRDMFKKIKQITRSFTPNYPAIKDDNGTLLTSKKDILHRWKEYCGRLMMEESTDAPSQQEDASFATEPDVLKSEVEAAIMRQKSQKAAGPDNIPIEMIWALDDVGVDIIHQICQRVWETGKWPEDWTQSLYIPIHKKGAKDLCSNYRTIALIAHCSKILLHIILERIKPFLLPNIAEEQAGFVPGRGTREHILNVRQIVEKSREFNITTYLCFIDYSKAFDLVNWSKMWQVLSEMGVPNHLILLIKSLYNNNYARVRINGELTDSFRVTKGVRQGCILSPILFNIYGEWIMRKATEDWNGGITIGGKKICNLRYADDTTILASSETELIHLLQRIEDVTLSMGLKINRDKTRIMIIDRANNNQNHLVRINNIAVVDKFVYLGSLITNKGGCTEEIKRRSAIAKSAMAKLTKIWKSHEITTDTKMRLVRSLVFPVFTYASECWTLTEKDKKNIDVFEMYCWRRMLRIPWVARRTNESILVQLNIKKRLRTQITEQIISYFGHVLRRNGLEKLTIQGKVEGKRSRGRSPTRYTDHIVATIGASLSECARLAEDRKTWRNIGKIT</sequence>
<dbReference type="PANTHER" id="PTHR47027">
    <property type="entry name" value="REVERSE TRANSCRIPTASE DOMAIN-CONTAINING PROTEIN"/>
    <property type="match status" value="1"/>
</dbReference>
<accession>A0A9N9T1Y1</accession>
<dbReference type="Gene3D" id="3.60.10.10">
    <property type="entry name" value="Endonuclease/exonuclease/phosphatase"/>
    <property type="match status" value="1"/>
</dbReference>
<dbReference type="GO" id="GO:0071897">
    <property type="term" value="P:DNA biosynthetic process"/>
    <property type="evidence" value="ECO:0007669"/>
    <property type="project" value="UniProtKB-ARBA"/>
</dbReference>
<dbReference type="InterPro" id="IPR000477">
    <property type="entry name" value="RT_dom"/>
</dbReference>
<evidence type="ECO:0000313" key="4">
    <source>
        <dbReference type="Proteomes" id="UP001153709"/>
    </source>
</evidence>
<feature type="domain" description="Reverse transcriptase" evidence="2">
    <location>
        <begin position="555"/>
        <end position="825"/>
    </location>
</feature>
<feature type="region of interest" description="Disordered" evidence="1">
    <location>
        <begin position="1"/>
        <end position="24"/>
    </location>
</feature>
<dbReference type="CDD" id="cd09076">
    <property type="entry name" value="L1-EN"/>
    <property type="match status" value="1"/>
</dbReference>
<evidence type="ECO:0000256" key="1">
    <source>
        <dbReference type="SAM" id="MobiDB-lite"/>
    </source>
</evidence>
<gene>
    <name evidence="3" type="ORF">DIABBA_LOCUS8154</name>
</gene>
<dbReference type="CDD" id="cd01650">
    <property type="entry name" value="RT_nLTR_like"/>
    <property type="match status" value="1"/>
</dbReference>
<dbReference type="EMBL" id="OU898280">
    <property type="protein sequence ID" value="CAG9834899.1"/>
    <property type="molecule type" value="Genomic_DNA"/>
</dbReference>
<dbReference type="SUPFAM" id="SSF56672">
    <property type="entry name" value="DNA/RNA polymerases"/>
    <property type="match status" value="1"/>
</dbReference>
<organism evidence="3 4">
    <name type="scientific">Diabrotica balteata</name>
    <name type="common">Banded cucumber beetle</name>
    <dbReference type="NCBI Taxonomy" id="107213"/>
    <lineage>
        <taxon>Eukaryota</taxon>
        <taxon>Metazoa</taxon>
        <taxon>Ecdysozoa</taxon>
        <taxon>Arthropoda</taxon>
        <taxon>Hexapoda</taxon>
        <taxon>Insecta</taxon>
        <taxon>Pterygota</taxon>
        <taxon>Neoptera</taxon>
        <taxon>Endopterygota</taxon>
        <taxon>Coleoptera</taxon>
        <taxon>Polyphaga</taxon>
        <taxon>Cucujiformia</taxon>
        <taxon>Chrysomeloidea</taxon>
        <taxon>Chrysomelidae</taxon>
        <taxon>Galerucinae</taxon>
        <taxon>Diabroticina</taxon>
        <taxon>Diabroticites</taxon>
        <taxon>Diabrotica</taxon>
    </lineage>
</organism>
<keyword evidence="4" id="KW-1185">Reference proteome</keyword>
<dbReference type="SUPFAM" id="SSF56219">
    <property type="entry name" value="DNase I-like"/>
    <property type="match status" value="1"/>
</dbReference>
<reference evidence="3" key="1">
    <citation type="submission" date="2022-01" db="EMBL/GenBank/DDBJ databases">
        <authorList>
            <person name="King R."/>
        </authorList>
    </citation>
    <scope>NUCLEOTIDE SEQUENCE</scope>
</reference>
<dbReference type="InterPro" id="IPR043502">
    <property type="entry name" value="DNA/RNA_pol_sf"/>
</dbReference>
<dbReference type="OrthoDB" id="6776014at2759"/>
<protein>
    <recommendedName>
        <fullName evidence="2">Reverse transcriptase domain-containing protein</fullName>
    </recommendedName>
</protein>
<dbReference type="InterPro" id="IPR005135">
    <property type="entry name" value="Endo/exonuclease/phosphatase"/>
</dbReference>